<dbReference type="AlphaFoldDB" id="V5FAQ4"/>
<proteinExistence type="predicted"/>
<dbReference type="InterPro" id="IPR000073">
    <property type="entry name" value="AB_hydrolase_1"/>
</dbReference>
<dbReference type="GO" id="GO:0016020">
    <property type="term" value="C:membrane"/>
    <property type="evidence" value="ECO:0007669"/>
    <property type="project" value="TreeGrafter"/>
</dbReference>
<accession>V5FAQ4</accession>
<dbReference type="Pfam" id="PF00561">
    <property type="entry name" value="Abhydrolase_1"/>
    <property type="match status" value="1"/>
</dbReference>
<dbReference type="PANTHER" id="PTHR43798:SF33">
    <property type="entry name" value="HYDROLASE, PUTATIVE (AFU_ORTHOLOGUE AFUA_2G14860)-RELATED"/>
    <property type="match status" value="1"/>
</dbReference>
<dbReference type="InterPro" id="IPR050266">
    <property type="entry name" value="AB_hydrolase_sf"/>
</dbReference>
<dbReference type="PRINTS" id="PR00111">
    <property type="entry name" value="ABHYDROLASE"/>
</dbReference>
<protein>
    <submittedName>
        <fullName evidence="2">Putative hydrolase</fullName>
    </submittedName>
</protein>
<keyword evidence="2" id="KW-0378">Hydrolase</keyword>
<comment type="caution">
    <text evidence="2">The sequence shown here is derived from an EMBL/GenBank/DDBJ whole genome shotgun (WGS) entry which is preliminary data.</text>
</comment>
<name>V5FAQ4_9VIBR</name>
<dbReference type="SUPFAM" id="SSF53474">
    <property type="entry name" value="alpha/beta-Hydrolases"/>
    <property type="match status" value="1"/>
</dbReference>
<keyword evidence="3" id="KW-1185">Reference proteome</keyword>
<gene>
    <name evidence="2" type="ORF">VHA01S_004_00220</name>
</gene>
<dbReference type="InterPro" id="IPR029058">
    <property type="entry name" value="AB_hydrolase_fold"/>
</dbReference>
<sequence>MLTEQTFQVRHYALSALCFEPEQFTRCIVFLHGWLDNAASFLPLIEEMQKQNSAMKLVALDLPGHGLSSHARDGFYPFHDYIDTLNQVIIQLKQQCACPVVLVGHSLGALIASCYSAAFPEHIDYLVQIEGYGPISEPEPNALQRLRKGVLSRQRVMQKTERYFNSQTQMKELRAMRYGLTVSQVAALVERDSQRNDKGWQWRHDKKLKANSLYRMSPNHAQQVIEALPSSNLLVLGDKGFKHLDVNCASNTKIIQVAGGHHCHFTSPQPIALAIFELILPL</sequence>
<dbReference type="Gene3D" id="3.40.50.1820">
    <property type="entry name" value="alpha/beta hydrolase"/>
    <property type="match status" value="1"/>
</dbReference>
<dbReference type="eggNOG" id="COG0596">
    <property type="taxonomic scope" value="Bacteria"/>
</dbReference>
<dbReference type="EMBL" id="BAUJ01000004">
    <property type="protein sequence ID" value="GAD88248.1"/>
    <property type="molecule type" value="Genomic_DNA"/>
</dbReference>
<reference evidence="2 3" key="1">
    <citation type="submission" date="2013-11" db="EMBL/GenBank/DDBJ databases">
        <title>Whole genome shotgun sequence of Vibrio halioticoli NBRC 102217.</title>
        <authorList>
            <person name="Isaki S."/>
            <person name="Kimura A."/>
            <person name="Ohji S."/>
            <person name="Hosoyama A."/>
            <person name="Fujita N."/>
            <person name="Hashimoto M."/>
            <person name="Hosoyama Y."/>
            <person name="Yamazoe A."/>
        </authorList>
    </citation>
    <scope>NUCLEOTIDE SEQUENCE [LARGE SCALE GENOMIC DNA]</scope>
    <source>
        <strain evidence="2 3">NBRC 102217</strain>
    </source>
</reference>
<dbReference type="Proteomes" id="UP000017800">
    <property type="component" value="Unassembled WGS sequence"/>
</dbReference>
<organism evidence="2 3">
    <name type="scientific">Vibrio halioticoli NBRC 102217</name>
    <dbReference type="NCBI Taxonomy" id="1219072"/>
    <lineage>
        <taxon>Bacteria</taxon>
        <taxon>Pseudomonadati</taxon>
        <taxon>Pseudomonadota</taxon>
        <taxon>Gammaproteobacteria</taxon>
        <taxon>Vibrionales</taxon>
        <taxon>Vibrionaceae</taxon>
        <taxon>Vibrio</taxon>
    </lineage>
</organism>
<dbReference type="PANTHER" id="PTHR43798">
    <property type="entry name" value="MONOACYLGLYCEROL LIPASE"/>
    <property type="match status" value="1"/>
</dbReference>
<evidence type="ECO:0000313" key="2">
    <source>
        <dbReference type="EMBL" id="GAD88248.1"/>
    </source>
</evidence>
<evidence type="ECO:0000313" key="3">
    <source>
        <dbReference type="Proteomes" id="UP000017800"/>
    </source>
</evidence>
<feature type="domain" description="AB hydrolase-1" evidence="1">
    <location>
        <begin position="28"/>
        <end position="223"/>
    </location>
</feature>
<evidence type="ECO:0000259" key="1">
    <source>
        <dbReference type="Pfam" id="PF00561"/>
    </source>
</evidence>
<dbReference type="GO" id="GO:0016787">
    <property type="term" value="F:hydrolase activity"/>
    <property type="evidence" value="ECO:0007669"/>
    <property type="project" value="UniProtKB-KW"/>
</dbReference>